<dbReference type="RefSeq" id="WP_133606610.1">
    <property type="nucleotide sequence ID" value="NZ_SNXW01000002.1"/>
</dbReference>
<comment type="caution">
    <text evidence="2">The sequence shown here is derived from an EMBL/GenBank/DDBJ whole genome shotgun (WGS) entry which is preliminary data.</text>
</comment>
<proteinExistence type="predicted"/>
<organism evidence="2 3">
    <name type="scientific">Aquabacterium commune</name>
    <dbReference type="NCBI Taxonomy" id="70586"/>
    <lineage>
        <taxon>Bacteria</taxon>
        <taxon>Pseudomonadati</taxon>
        <taxon>Pseudomonadota</taxon>
        <taxon>Betaproteobacteria</taxon>
        <taxon>Burkholderiales</taxon>
        <taxon>Aquabacterium</taxon>
    </lineage>
</organism>
<keyword evidence="3" id="KW-1185">Reference proteome</keyword>
<feature type="transmembrane region" description="Helical" evidence="1">
    <location>
        <begin position="191"/>
        <end position="211"/>
    </location>
</feature>
<reference evidence="2 3" key="1">
    <citation type="submission" date="2019-03" db="EMBL/GenBank/DDBJ databases">
        <title>Genomic Encyclopedia of Type Strains, Phase IV (KMG-IV): sequencing the most valuable type-strain genomes for metagenomic binning, comparative biology and taxonomic classification.</title>
        <authorList>
            <person name="Goeker M."/>
        </authorList>
    </citation>
    <scope>NUCLEOTIDE SEQUENCE [LARGE SCALE GENOMIC DNA]</scope>
    <source>
        <strain evidence="2 3">DSM 11901</strain>
    </source>
</reference>
<sequence length="270" mass="28933">MKLRIVPASSGLNWMRQGLQVLRRQPMNFMGLVGMLIGAALLLATLPLLGPLLVVGVMPVVWMGFMLATRRTILGERVTPGVLIEAVRAPDAPRKTFLQLGGAYIAAVQLMMLLASWVGPGAEAVADAMAAMQDSTELVVSPVVLEDMLWRMALLMPVSLVFWHTPALVLWARLPVGKALFFSAVATWRNLGAFVIYGLCWLGALFTLGLLDRLLLSAIPVPILANALAFAGALGLAGAFYASLYFTTVDCFESPQPGQEDGEASIPPMA</sequence>
<dbReference type="AlphaFoldDB" id="A0A4R6RGX4"/>
<accession>A0A4R6RGX4</accession>
<dbReference type="NCBIfam" id="NF041043">
    <property type="entry name" value="BPSS1780_fam"/>
    <property type="match status" value="1"/>
</dbReference>
<gene>
    <name evidence="2" type="ORF">EV672_10260</name>
</gene>
<dbReference type="EMBL" id="SNXW01000002">
    <property type="protein sequence ID" value="TDP85711.1"/>
    <property type="molecule type" value="Genomic_DNA"/>
</dbReference>
<evidence type="ECO:0008006" key="4">
    <source>
        <dbReference type="Google" id="ProtNLM"/>
    </source>
</evidence>
<keyword evidence="1" id="KW-1133">Transmembrane helix</keyword>
<feature type="transmembrane region" description="Helical" evidence="1">
    <location>
        <begin position="223"/>
        <end position="246"/>
    </location>
</feature>
<evidence type="ECO:0000256" key="1">
    <source>
        <dbReference type="SAM" id="Phobius"/>
    </source>
</evidence>
<keyword evidence="1" id="KW-0472">Membrane</keyword>
<feature type="transmembrane region" description="Helical" evidence="1">
    <location>
        <begin position="148"/>
        <end position="171"/>
    </location>
</feature>
<feature type="transmembrane region" description="Helical" evidence="1">
    <location>
        <begin position="97"/>
        <end position="119"/>
    </location>
</feature>
<dbReference type="Proteomes" id="UP000294593">
    <property type="component" value="Unassembled WGS sequence"/>
</dbReference>
<keyword evidence="1" id="KW-0812">Transmembrane</keyword>
<dbReference type="InterPro" id="IPR047798">
    <property type="entry name" value="BPSS1780-like"/>
</dbReference>
<name>A0A4R6RGX4_9BURK</name>
<dbReference type="OrthoDB" id="5298483at2"/>
<feature type="transmembrane region" description="Helical" evidence="1">
    <location>
        <begin position="52"/>
        <end position="69"/>
    </location>
</feature>
<protein>
    <recommendedName>
        <fullName evidence="4">Transmembrane protein</fullName>
    </recommendedName>
</protein>
<evidence type="ECO:0000313" key="2">
    <source>
        <dbReference type="EMBL" id="TDP85711.1"/>
    </source>
</evidence>
<feature type="transmembrane region" description="Helical" evidence="1">
    <location>
        <begin position="29"/>
        <end position="46"/>
    </location>
</feature>
<evidence type="ECO:0000313" key="3">
    <source>
        <dbReference type="Proteomes" id="UP000294593"/>
    </source>
</evidence>